<accession>A0A9D4JFA7</accession>
<protein>
    <submittedName>
        <fullName evidence="2">Uncharacterized protein</fullName>
    </submittedName>
</protein>
<reference evidence="2" key="2">
    <citation type="submission" date="2020-11" db="EMBL/GenBank/DDBJ databases">
        <authorList>
            <person name="McCartney M.A."/>
            <person name="Auch B."/>
            <person name="Kono T."/>
            <person name="Mallez S."/>
            <person name="Becker A."/>
            <person name="Gohl D.M."/>
            <person name="Silverstein K.A.T."/>
            <person name="Koren S."/>
            <person name="Bechman K.B."/>
            <person name="Herman A."/>
            <person name="Abrahante J.E."/>
            <person name="Garbe J."/>
        </authorList>
    </citation>
    <scope>NUCLEOTIDE SEQUENCE</scope>
    <source>
        <strain evidence="2">Duluth1</strain>
        <tissue evidence="2">Whole animal</tissue>
    </source>
</reference>
<dbReference type="EMBL" id="JAIWYP010000006">
    <property type="protein sequence ID" value="KAH3809720.1"/>
    <property type="molecule type" value="Genomic_DNA"/>
</dbReference>
<dbReference type="Proteomes" id="UP000828390">
    <property type="component" value="Unassembled WGS sequence"/>
</dbReference>
<name>A0A9D4JFA7_DREPO</name>
<sequence length="91" mass="9857">MKMLGYHLYHWIALLLFGISAVTSKTCGQTPCGDTIPKFCCDKNMTRIDSGPCCCHINGTTSFSDCRSGGSSSGGFPWWGVFLIVPFIIAV</sequence>
<gene>
    <name evidence="2" type="ORF">DPMN_138096</name>
</gene>
<comment type="caution">
    <text evidence="2">The sequence shown here is derived from an EMBL/GenBank/DDBJ whole genome shotgun (WGS) entry which is preliminary data.</text>
</comment>
<keyword evidence="1" id="KW-0732">Signal</keyword>
<evidence type="ECO:0000256" key="1">
    <source>
        <dbReference type="SAM" id="SignalP"/>
    </source>
</evidence>
<feature type="signal peptide" evidence="1">
    <location>
        <begin position="1"/>
        <end position="24"/>
    </location>
</feature>
<evidence type="ECO:0000313" key="2">
    <source>
        <dbReference type="EMBL" id="KAH3809720.1"/>
    </source>
</evidence>
<organism evidence="2 3">
    <name type="scientific">Dreissena polymorpha</name>
    <name type="common">Zebra mussel</name>
    <name type="synonym">Mytilus polymorpha</name>
    <dbReference type="NCBI Taxonomy" id="45954"/>
    <lineage>
        <taxon>Eukaryota</taxon>
        <taxon>Metazoa</taxon>
        <taxon>Spiralia</taxon>
        <taxon>Lophotrochozoa</taxon>
        <taxon>Mollusca</taxon>
        <taxon>Bivalvia</taxon>
        <taxon>Autobranchia</taxon>
        <taxon>Heteroconchia</taxon>
        <taxon>Euheterodonta</taxon>
        <taxon>Imparidentia</taxon>
        <taxon>Neoheterodontei</taxon>
        <taxon>Myida</taxon>
        <taxon>Dreissenoidea</taxon>
        <taxon>Dreissenidae</taxon>
        <taxon>Dreissena</taxon>
    </lineage>
</organism>
<keyword evidence="3" id="KW-1185">Reference proteome</keyword>
<feature type="chain" id="PRO_5039019432" evidence="1">
    <location>
        <begin position="25"/>
        <end position="91"/>
    </location>
</feature>
<reference evidence="2" key="1">
    <citation type="journal article" date="2019" name="bioRxiv">
        <title>The Genome of the Zebra Mussel, Dreissena polymorpha: A Resource for Invasive Species Research.</title>
        <authorList>
            <person name="McCartney M.A."/>
            <person name="Auch B."/>
            <person name="Kono T."/>
            <person name="Mallez S."/>
            <person name="Zhang Y."/>
            <person name="Obille A."/>
            <person name="Becker A."/>
            <person name="Abrahante J.E."/>
            <person name="Garbe J."/>
            <person name="Badalamenti J.P."/>
            <person name="Herman A."/>
            <person name="Mangelson H."/>
            <person name="Liachko I."/>
            <person name="Sullivan S."/>
            <person name="Sone E.D."/>
            <person name="Koren S."/>
            <person name="Silverstein K.A.T."/>
            <person name="Beckman K.B."/>
            <person name="Gohl D.M."/>
        </authorList>
    </citation>
    <scope>NUCLEOTIDE SEQUENCE</scope>
    <source>
        <strain evidence="2">Duluth1</strain>
        <tissue evidence="2">Whole animal</tissue>
    </source>
</reference>
<proteinExistence type="predicted"/>
<dbReference type="AlphaFoldDB" id="A0A9D4JFA7"/>
<evidence type="ECO:0000313" key="3">
    <source>
        <dbReference type="Proteomes" id="UP000828390"/>
    </source>
</evidence>